<dbReference type="EMBL" id="AHZU02000352">
    <property type="protein sequence ID" value="KFG45480.1"/>
    <property type="molecule type" value="Genomic_DNA"/>
</dbReference>
<sequence length="1116" mass="123994">MAPPPLCASEEGPSRMLSRGTFGPGGCRCASDSEDVLGAEDAAFGELEGAPTLAEHETSVDGSVQEELSKLVDGLVGEDGRIRLGDFEKLSGCSPSILDALQKKLPRQLCWNVSQVKEVLLKEVVPPHTCLPTFTDSSNAPSVSGRHQLQEGCSECPTRFPCSTDLPQNGNVTEADSQPCASSSVGDLAQCSVSIVFVRDEAVLTPKSFTPQSANVVTPSGTRSRGSPAVSSRRPRPSTPQGHMVASPSPFRGQGSRVHKERLDREPSFSADFTFSAGMIFRQVAQRPACTAAEDQEVQSGVEDDAELDVENAPAQHRSRSSTLSNCDELSPLMNRVVSLRYQSIARSPKVGGLPGTMKIVSSMSQSGSSGDRSAVAPETTAGGSDCRMRSRTVDVLGQGMGSFEGEPGFAPWLGQASEWLSPDLQEVAALLQRGTWNRSGEFTDKVGNRSEYMGHGKQARYFERLDNVMEGDNMEQLVKRAKRKVFVYIQNAFPTPEGQSLTGRCDSSFFTYPESSKHRRSSSLWNGANFSIEGEVAKEGEREDSSASAFFSERSSVNKVLKATDRNKTSNAIDGGSGTDVTAEEEAIVATGNKGERVGDAVHERHVAAVDGGLVLDWTHAAHLKMSFLQMTDFFLSLCYHFGILFNKEKEQKLEERQHLQDTLDRYKTRVQLMEQKLKINFDLVQQQREQLDALERDIQTRDDIDRRRERVIVELQSRLRKEHQTHIEELRKRDEDVEESRRLYDVLKRKHVKVSDENATLHDQLESAEEKIANLTAAAAKRAASRQLQYGTKVFSDTLARTSLVEEMESLLSLPFISGYRAYTLPLRRPERGSQMLAFHKLAQKIDVDSGIRGMSLLEELLRTGSDMNLPQIQKRRASEPPSGPTTQQWSLPLERCEEEAPSGRVSGVAPEPAVVMLHDEEPPLPSVMFPPESPPQSTSSPTRESVGRLLLCYLSSGTEELVCPPPDERLPHHIIKTVIRRVVRVEKPSLMRRWKALKAQKRLLSTQKRQAQRDSTSELLEWLEVKVCPEMPEKTKRPRDLHFVAALGHQALMLQMKQCQRRRERHGSRHRPSGKSIIQEFLNRHVATCQSCTANCARELSTREENINGFFHD</sequence>
<evidence type="ECO:0000313" key="4">
    <source>
        <dbReference type="Proteomes" id="UP000028837"/>
    </source>
</evidence>
<name>A0A086KM62_TOXGO</name>
<dbReference type="OrthoDB" id="331509at2759"/>
<evidence type="ECO:0000256" key="1">
    <source>
        <dbReference type="SAM" id="Coils"/>
    </source>
</evidence>
<organism evidence="3 4">
    <name type="scientific">Toxoplasma gondii GAB2-2007-GAL-DOM2</name>
    <dbReference type="NCBI Taxonomy" id="1130820"/>
    <lineage>
        <taxon>Eukaryota</taxon>
        <taxon>Sar</taxon>
        <taxon>Alveolata</taxon>
        <taxon>Apicomplexa</taxon>
        <taxon>Conoidasida</taxon>
        <taxon>Coccidia</taxon>
        <taxon>Eucoccidiorida</taxon>
        <taxon>Eimeriorina</taxon>
        <taxon>Sarcocystidae</taxon>
        <taxon>Toxoplasma</taxon>
    </lineage>
</organism>
<protein>
    <submittedName>
        <fullName evidence="3">Uncharacterized protein</fullName>
    </submittedName>
</protein>
<reference evidence="3 4" key="1">
    <citation type="submission" date="2014-02" db="EMBL/GenBank/DDBJ databases">
        <authorList>
            <person name="Sibley D."/>
            <person name="Venepally P."/>
            <person name="Karamycheva S."/>
            <person name="Hadjithomas M."/>
            <person name="Khan A."/>
            <person name="Brunk B."/>
            <person name="Roos D."/>
            <person name="Caler E."/>
            <person name="Lorenzi H."/>
        </authorList>
    </citation>
    <scope>NUCLEOTIDE SEQUENCE [LARGE SCALE GENOMIC DNA]</scope>
    <source>
        <strain evidence="3 4">GAB2-2007-GAL-DOM2</strain>
    </source>
</reference>
<gene>
    <name evidence="3" type="ORF">TGDOM2_225560</name>
</gene>
<dbReference type="Proteomes" id="UP000028837">
    <property type="component" value="Unassembled WGS sequence"/>
</dbReference>
<evidence type="ECO:0000256" key="2">
    <source>
        <dbReference type="SAM" id="MobiDB-lite"/>
    </source>
</evidence>
<feature type="compositionally biased region" description="Low complexity" evidence="2">
    <location>
        <begin position="363"/>
        <end position="374"/>
    </location>
</feature>
<feature type="coiled-coil region" evidence="1">
    <location>
        <begin position="651"/>
        <end position="780"/>
    </location>
</feature>
<dbReference type="AlphaFoldDB" id="A0A086KM62"/>
<feature type="compositionally biased region" description="Polar residues" evidence="2">
    <location>
        <begin position="211"/>
        <end position="222"/>
    </location>
</feature>
<evidence type="ECO:0000313" key="3">
    <source>
        <dbReference type="EMBL" id="KFG45480.1"/>
    </source>
</evidence>
<feature type="region of interest" description="Disordered" evidence="2">
    <location>
        <begin position="363"/>
        <end position="388"/>
    </location>
</feature>
<feature type="compositionally biased region" description="Low complexity" evidence="2">
    <location>
        <begin position="223"/>
        <end position="232"/>
    </location>
</feature>
<feature type="region of interest" description="Disordered" evidence="2">
    <location>
        <begin position="211"/>
        <end position="265"/>
    </location>
</feature>
<dbReference type="VEuPathDB" id="ToxoDB:TGDOM2_225560"/>
<comment type="caution">
    <text evidence="3">The sequence shown here is derived from an EMBL/GenBank/DDBJ whole genome shotgun (WGS) entry which is preliminary data.</text>
</comment>
<keyword evidence="1" id="KW-0175">Coiled coil</keyword>
<feature type="region of interest" description="Disordered" evidence="2">
    <location>
        <begin position="1"/>
        <end position="22"/>
    </location>
</feature>
<proteinExistence type="predicted"/>
<accession>A0A086KM62</accession>